<dbReference type="GO" id="GO:1901605">
    <property type="term" value="P:alpha-amino acid metabolic process"/>
    <property type="evidence" value="ECO:0007669"/>
    <property type="project" value="TreeGrafter"/>
</dbReference>
<comment type="caution">
    <text evidence="7">The sequence shown here is derived from an EMBL/GenBank/DDBJ whole genome shotgun (WGS) entry which is preliminary data.</text>
</comment>
<dbReference type="GO" id="GO:0008483">
    <property type="term" value="F:transaminase activity"/>
    <property type="evidence" value="ECO:0007669"/>
    <property type="project" value="UniProtKB-KW"/>
</dbReference>
<dbReference type="InterPro" id="IPR015421">
    <property type="entry name" value="PyrdxlP-dep_Trfase_major"/>
</dbReference>
<dbReference type="SUPFAM" id="SSF53383">
    <property type="entry name" value="PLP-dependent transferases"/>
    <property type="match status" value="1"/>
</dbReference>
<comment type="similarity">
    <text evidence="2">Belongs to the class-I pyridoxal-phosphate-dependent aminotransferase family.</text>
</comment>
<evidence type="ECO:0000313" key="8">
    <source>
        <dbReference type="Proteomes" id="UP000005446"/>
    </source>
</evidence>
<dbReference type="HOGENOM" id="CLU_017584_0_5_1"/>
<keyword evidence="3 7" id="KW-0032">Aminotransferase</keyword>
<dbReference type="InterPro" id="IPR050859">
    <property type="entry name" value="Class-I_PLP-dep_aminotransf"/>
</dbReference>
<organism evidence="7 8">
    <name type="scientific">Glarea lozoyensis (strain ATCC 74030 / MF5533)</name>
    <dbReference type="NCBI Taxonomy" id="1104152"/>
    <lineage>
        <taxon>Eukaryota</taxon>
        <taxon>Fungi</taxon>
        <taxon>Dikarya</taxon>
        <taxon>Ascomycota</taxon>
        <taxon>Pezizomycotina</taxon>
        <taxon>Leotiomycetes</taxon>
        <taxon>Helotiales</taxon>
        <taxon>Helotiaceae</taxon>
        <taxon>Glarea</taxon>
    </lineage>
</organism>
<evidence type="ECO:0000256" key="5">
    <source>
        <dbReference type="ARBA" id="ARBA00022898"/>
    </source>
</evidence>
<dbReference type="AlphaFoldDB" id="H0EJ24"/>
<evidence type="ECO:0000256" key="3">
    <source>
        <dbReference type="ARBA" id="ARBA00022576"/>
    </source>
</evidence>
<name>H0EJ24_GLAL7</name>
<reference evidence="7 8" key="1">
    <citation type="journal article" date="2012" name="Eukaryot. Cell">
        <title>Genome sequence of the fungus Glarea lozoyensis: the first genome sequence of a species from the Helotiaceae family.</title>
        <authorList>
            <person name="Youssar L."/>
            <person name="Gruening B.A."/>
            <person name="Erxleben A."/>
            <person name="Guenther S."/>
            <person name="Huettel W."/>
        </authorList>
    </citation>
    <scope>NUCLEOTIDE SEQUENCE [LARGE SCALE GENOMIC DNA]</scope>
    <source>
        <strain evidence="8">ATCC 74030 / MF5533</strain>
    </source>
</reference>
<keyword evidence="5" id="KW-0663">Pyridoxal phosphate</keyword>
<accession>H0EJ24</accession>
<dbReference type="OrthoDB" id="691673at2759"/>
<sequence length="535" mass="60124">MADADFEYLPRAEATPEVESGGAKAPLDLSHHFSRVTKNRKESSIKSFYKYFQIAGIGNLAGGLPNAAFFPYDTLEAQIAQPERFKPTPNDPVDPGKFTRENLHPNVPYAGGPEIILTVGSTDGLAKTVEALSNIWSEERDWIREREGILCEEFAYMNAVQTCRPRGLNVVPVKIDFEGMLPGGKGGLEDVLANWDESKGKRPHLMYTVTKYDVIIIEDDPYWYLQFPSAVGKEAEARGLATPRAEEPHKFENSSGFPFLDSLVPSYLNVDYDGRVVRLDTFSKTVAPGCRLGWITTQPAIVERILRITESSTQQPSGFVQSMVAELLMGPQPAVSEFAKKSKADQLTFTGWKVDGWVRWLAGLRGQYERRMNRMCDILESNRYQLKQGTPTKSSESDWAVISKTEMYNFDWPRAGMFVWIQMFFDTHPLAKEVDGPTLSQSFWVFLTRKPYLILLAPGAIFSPTPEIMAEKGWQYFRACFAAVSEEEIERCSQGFADGVKGFWLIKDKKDLPSVEDDIEAAQEGLMDLGMNMAC</sequence>
<keyword evidence="4 7" id="KW-0808">Transferase</keyword>
<dbReference type="InterPro" id="IPR015424">
    <property type="entry name" value="PyrdxlP-dep_Trfase"/>
</dbReference>
<gene>
    <name evidence="7" type="ORF">M7I_2547</name>
</gene>
<dbReference type="Proteomes" id="UP000005446">
    <property type="component" value="Unassembled WGS sequence"/>
</dbReference>
<dbReference type="InParanoid" id="H0EJ24"/>
<evidence type="ECO:0000256" key="6">
    <source>
        <dbReference type="SAM" id="MobiDB-lite"/>
    </source>
</evidence>
<protein>
    <submittedName>
        <fullName evidence="7">Putative Aromatic amino acid aminotransferase C56E4.03</fullName>
    </submittedName>
</protein>
<dbReference type="PANTHER" id="PTHR42790">
    <property type="entry name" value="AMINOTRANSFERASE"/>
    <property type="match status" value="1"/>
</dbReference>
<proteinExistence type="inferred from homology"/>
<dbReference type="CDD" id="cd00609">
    <property type="entry name" value="AAT_like"/>
    <property type="match status" value="1"/>
</dbReference>
<evidence type="ECO:0000256" key="4">
    <source>
        <dbReference type="ARBA" id="ARBA00022679"/>
    </source>
</evidence>
<keyword evidence="8" id="KW-1185">Reference proteome</keyword>
<evidence type="ECO:0000256" key="1">
    <source>
        <dbReference type="ARBA" id="ARBA00001933"/>
    </source>
</evidence>
<dbReference type="EMBL" id="AGUE01000053">
    <property type="protein sequence ID" value="EHL01457.1"/>
    <property type="molecule type" value="Genomic_DNA"/>
</dbReference>
<evidence type="ECO:0000256" key="2">
    <source>
        <dbReference type="ARBA" id="ARBA00007441"/>
    </source>
</evidence>
<comment type="cofactor">
    <cofactor evidence="1">
        <name>pyridoxal 5'-phosphate</name>
        <dbReference type="ChEBI" id="CHEBI:597326"/>
    </cofactor>
</comment>
<dbReference type="Gene3D" id="3.40.640.10">
    <property type="entry name" value="Type I PLP-dependent aspartate aminotransferase-like (Major domain)"/>
    <property type="match status" value="3"/>
</dbReference>
<evidence type="ECO:0000313" key="7">
    <source>
        <dbReference type="EMBL" id="EHL01457.1"/>
    </source>
</evidence>
<dbReference type="PANTHER" id="PTHR42790:SF1">
    <property type="entry name" value="AROMATIC AMINO ACID AMINOTRANSFERASE, HYPOTHETICAL (EUROFUNG)"/>
    <property type="match status" value="1"/>
</dbReference>
<feature type="region of interest" description="Disordered" evidence="6">
    <location>
        <begin position="1"/>
        <end position="25"/>
    </location>
</feature>